<dbReference type="GO" id="GO:0006612">
    <property type="term" value="P:protein targeting to membrane"/>
    <property type="evidence" value="ECO:0007669"/>
    <property type="project" value="TreeGrafter"/>
</dbReference>
<evidence type="ECO:0000256" key="3">
    <source>
        <dbReference type="ARBA" id="ARBA00022692"/>
    </source>
</evidence>
<proteinExistence type="inferred from homology"/>
<dbReference type="AlphaFoldDB" id="J7G3K2"/>
<comment type="similarity">
    <text evidence="7">Belongs to the DHHC palmitoyltransferase family.</text>
</comment>
<comment type="subcellular location">
    <subcellularLocation>
        <location evidence="1">Membrane</location>
        <topology evidence="1">Multi-pass membrane protein</topology>
    </subcellularLocation>
</comment>
<dbReference type="InterPro" id="IPR001594">
    <property type="entry name" value="Palmitoyltrfase_DHHC"/>
</dbReference>
<dbReference type="GO" id="GO:0005783">
    <property type="term" value="C:endoplasmic reticulum"/>
    <property type="evidence" value="ECO:0007669"/>
    <property type="project" value="TreeGrafter"/>
</dbReference>
<keyword evidence="5 7" id="KW-0472">Membrane</keyword>
<keyword evidence="3 7" id="KW-0812">Transmembrane</keyword>
<dbReference type="PANTHER" id="PTHR22883:SF127">
    <property type="entry name" value="ZDHHC-TYPE PALMITOYLTRANSFERASE 3-RELATED"/>
    <property type="match status" value="1"/>
</dbReference>
<sequence>MCKIKIWLIFSSIGRIFKPLNKKPKCWYLFLMRKNKFYIVITGIKIFFVLCCFLFFKENWSLKRKIIYSLSFHCRFRFLFFSILLFCLKTFFQNPGVFPRSKNLFLETKQKSILDYRLLKNYTINGFTLQTKLCLTCCVWKSPRTKHCPACNICSCISDHHCPRLGACISYRNYNLYITFLLSLWWYSIFISKQIILVFSPDIKKIIFTKCCVINPLLILKTIMIWIVLVLNLIFLFASQVFVGGLLFGHLYLFFISKTTSEFLKMDTNYYTLDLKKSIFEKTYPILYQGSSKKGFKKKKKIIFNKLK</sequence>
<feature type="transmembrane region" description="Helical" evidence="7">
    <location>
        <begin position="234"/>
        <end position="256"/>
    </location>
</feature>
<keyword evidence="2 7" id="KW-0808">Transferase</keyword>
<evidence type="ECO:0000256" key="4">
    <source>
        <dbReference type="ARBA" id="ARBA00022989"/>
    </source>
</evidence>
<dbReference type="GO" id="GO:0019706">
    <property type="term" value="F:protein-cysteine S-palmitoyltransferase activity"/>
    <property type="evidence" value="ECO:0007669"/>
    <property type="project" value="UniProtKB-EC"/>
</dbReference>
<evidence type="ECO:0000313" key="10">
    <source>
        <dbReference type="Proteomes" id="UP000243348"/>
    </source>
</evidence>
<dbReference type="EMBL" id="CP003682">
    <property type="protein sequence ID" value="AFP65634.1"/>
    <property type="molecule type" value="Genomic_DNA"/>
</dbReference>
<dbReference type="Pfam" id="PF01529">
    <property type="entry name" value="DHHC"/>
    <property type="match status" value="1"/>
</dbReference>
<reference evidence="9 10" key="1">
    <citation type="journal article" date="2012" name="Genome Biol. Evol.">
        <title>Nucleomorph genome sequence of the cryptophyte alga Chroomonas mesostigmatica CCMP1168 reveals lineage-specific gene loss and genome complexity.</title>
        <authorList>
            <person name="Moore C.E."/>
            <person name="Curtis B."/>
            <person name="Mills T."/>
            <person name="Tanifuji G."/>
            <person name="Archibald J.M."/>
        </authorList>
    </citation>
    <scope>NUCLEOTIDE SEQUENCE [LARGE SCALE GENOMIC DNA]</scope>
    <source>
        <strain evidence="9 10">CCMP1168</strain>
    </source>
</reference>
<evidence type="ECO:0000256" key="1">
    <source>
        <dbReference type="ARBA" id="ARBA00004141"/>
    </source>
</evidence>
<dbReference type="GO" id="GO:0005794">
    <property type="term" value="C:Golgi apparatus"/>
    <property type="evidence" value="ECO:0007669"/>
    <property type="project" value="TreeGrafter"/>
</dbReference>
<comment type="catalytic activity">
    <reaction evidence="7">
        <text>L-cysteinyl-[protein] + hexadecanoyl-CoA = S-hexadecanoyl-L-cysteinyl-[protein] + CoA</text>
        <dbReference type="Rhea" id="RHEA:36683"/>
        <dbReference type="Rhea" id="RHEA-COMP:10131"/>
        <dbReference type="Rhea" id="RHEA-COMP:11032"/>
        <dbReference type="ChEBI" id="CHEBI:29950"/>
        <dbReference type="ChEBI" id="CHEBI:57287"/>
        <dbReference type="ChEBI" id="CHEBI:57379"/>
        <dbReference type="ChEBI" id="CHEBI:74151"/>
        <dbReference type="EC" id="2.3.1.225"/>
    </reaction>
</comment>
<dbReference type="Proteomes" id="UP000243348">
    <property type="component" value="Nucleomorph 3"/>
</dbReference>
<feature type="transmembrane region" description="Helical" evidence="7">
    <location>
        <begin position="76"/>
        <end position="92"/>
    </location>
</feature>
<evidence type="ECO:0000256" key="6">
    <source>
        <dbReference type="ARBA" id="ARBA00023315"/>
    </source>
</evidence>
<protein>
    <recommendedName>
        <fullName evidence="7">Palmitoyltransferase</fullName>
        <ecNumber evidence="7">2.3.1.225</ecNumber>
    </recommendedName>
</protein>
<geneLocation type="nucleomorph" evidence="9"/>
<name>J7G3K2_9CRYP</name>
<accession>J7G3K2</accession>
<keyword evidence="6 7" id="KW-0012">Acyltransferase</keyword>
<dbReference type="PROSITE" id="PS50216">
    <property type="entry name" value="DHHC"/>
    <property type="match status" value="1"/>
</dbReference>
<evidence type="ECO:0000259" key="8">
    <source>
        <dbReference type="Pfam" id="PF01529"/>
    </source>
</evidence>
<evidence type="ECO:0000256" key="2">
    <source>
        <dbReference type="ARBA" id="ARBA00022679"/>
    </source>
</evidence>
<evidence type="ECO:0000256" key="5">
    <source>
        <dbReference type="ARBA" id="ARBA00023136"/>
    </source>
</evidence>
<feature type="transmembrane region" description="Helical" evidence="7">
    <location>
        <begin position="37"/>
        <end position="56"/>
    </location>
</feature>
<feature type="domain" description="Palmitoyltransferase DHHC" evidence="8">
    <location>
        <begin position="130"/>
        <end position="265"/>
    </location>
</feature>
<dbReference type="PANTHER" id="PTHR22883">
    <property type="entry name" value="ZINC FINGER DHHC DOMAIN CONTAINING PROTEIN"/>
    <property type="match status" value="1"/>
</dbReference>
<gene>
    <name evidence="9" type="ORF">CMESO_490</name>
</gene>
<keyword evidence="4 7" id="KW-1133">Transmembrane helix</keyword>
<dbReference type="GO" id="GO:0016020">
    <property type="term" value="C:membrane"/>
    <property type="evidence" value="ECO:0007669"/>
    <property type="project" value="UniProtKB-SubCell"/>
</dbReference>
<evidence type="ECO:0000313" key="9">
    <source>
        <dbReference type="EMBL" id="AFP65634.1"/>
    </source>
</evidence>
<feature type="transmembrane region" description="Helical" evidence="7">
    <location>
        <begin position="206"/>
        <end position="228"/>
    </location>
</feature>
<dbReference type="EC" id="2.3.1.225" evidence="7"/>
<comment type="domain">
    <text evidence="7">The DHHC domain is required for palmitoyltransferase activity.</text>
</comment>
<organism evidence="9 10">
    <name type="scientific">Chroomonas mesostigmatica CCMP1168</name>
    <dbReference type="NCBI Taxonomy" id="1195612"/>
    <lineage>
        <taxon>Eukaryota</taxon>
        <taxon>Cryptophyceae</taxon>
        <taxon>Pyrenomonadales</taxon>
        <taxon>Chroomonadaceae</taxon>
        <taxon>Chroomonas</taxon>
    </lineage>
</organism>
<dbReference type="InterPro" id="IPR039859">
    <property type="entry name" value="PFA4/ZDH16/20/ERF2-like"/>
</dbReference>
<feature type="transmembrane region" description="Helical" evidence="7">
    <location>
        <begin position="174"/>
        <end position="199"/>
    </location>
</feature>
<evidence type="ECO:0000256" key="7">
    <source>
        <dbReference type="RuleBase" id="RU079119"/>
    </source>
</evidence>
<keyword evidence="9" id="KW-0542">Nucleomorph</keyword>